<keyword evidence="4" id="KW-1185">Reference proteome</keyword>
<evidence type="ECO:0000313" key="4">
    <source>
        <dbReference type="Proteomes" id="UP000243723"/>
    </source>
</evidence>
<sequence>METTYANDYLRQMVHLHGTSMLTTSDSSASILMNFLTLLILATTCLLADRTDKRRTARLSQRSRSGRHTINILREAQQQQRRQARKRARLQNLKAIAPPTGRSSTLSISGPPSVIEASPPAPQHRRALPQHEVAVAHGYQGSQKSSSTTDLVLYDRSRRPRRSALARYAVPRLRKDRNA</sequence>
<keyword evidence="2" id="KW-0812">Transmembrane</keyword>
<dbReference type="Proteomes" id="UP000243723">
    <property type="component" value="Unassembled WGS sequence"/>
</dbReference>
<comment type="caution">
    <text evidence="3">The sequence shown here is derived from an EMBL/GenBank/DDBJ whole genome shotgun (WGS) entry which is preliminary data.</text>
</comment>
<feature type="compositionally biased region" description="Polar residues" evidence="1">
    <location>
        <begin position="140"/>
        <end position="150"/>
    </location>
</feature>
<feature type="region of interest" description="Disordered" evidence="1">
    <location>
        <begin position="98"/>
        <end position="125"/>
    </location>
</feature>
<evidence type="ECO:0000313" key="3">
    <source>
        <dbReference type="EMBL" id="PSK36037.1"/>
    </source>
</evidence>
<feature type="compositionally biased region" description="Polar residues" evidence="1">
    <location>
        <begin position="101"/>
        <end position="110"/>
    </location>
</feature>
<organism evidence="3 4">
    <name type="scientific">Elsinoe australis</name>
    <dbReference type="NCBI Taxonomy" id="40998"/>
    <lineage>
        <taxon>Eukaryota</taxon>
        <taxon>Fungi</taxon>
        <taxon>Dikarya</taxon>
        <taxon>Ascomycota</taxon>
        <taxon>Pezizomycotina</taxon>
        <taxon>Dothideomycetes</taxon>
        <taxon>Dothideomycetidae</taxon>
        <taxon>Myriangiales</taxon>
        <taxon>Elsinoaceae</taxon>
        <taxon>Elsinoe</taxon>
    </lineage>
</organism>
<evidence type="ECO:0000256" key="1">
    <source>
        <dbReference type="SAM" id="MobiDB-lite"/>
    </source>
</evidence>
<feature type="region of interest" description="Disordered" evidence="1">
    <location>
        <begin position="137"/>
        <end position="158"/>
    </location>
</feature>
<keyword evidence="2" id="KW-0472">Membrane</keyword>
<dbReference type="EMBL" id="NHZQ01000422">
    <property type="protein sequence ID" value="PSK36037.1"/>
    <property type="molecule type" value="Genomic_DNA"/>
</dbReference>
<dbReference type="AlphaFoldDB" id="A0A2P7YJB6"/>
<reference evidence="3 4" key="1">
    <citation type="submission" date="2017-05" db="EMBL/GenBank/DDBJ databases">
        <title>Draft genome sequence of Elsinoe australis.</title>
        <authorList>
            <person name="Cheng Q."/>
        </authorList>
    </citation>
    <scope>NUCLEOTIDE SEQUENCE [LARGE SCALE GENOMIC DNA]</scope>
    <source>
        <strain evidence="3 4">NL1</strain>
    </source>
</reference>
<protein>
    <submittedName>
        <fullName evidence="3">Uncharacterized protein</fullName>
    </submittedName>
</protein>
<accession>A0A2P7YJB6</accession>
<keyword evidence="2" id="KW-1133">Transmembrane helix</keyword>
<gene>
    <name evidence="3" type="ORF">B9Z65_5852</name>
</gene>
<feature type="transmembrane region" description="Helical" evidence="2">
    <location>
        <begin position="29"/>
        <end position="48"/>
    </location>
</feature>
<evidence type="ECO:0000256" key="2">
    <source>
        <dbReference type="SAM" id="Phobius"/>
    </source>
</evidence>
<proteinExistence type="predicted"/>
<name>A0A2P7YJB6_9PEZI</name>